<dbReference type="InterPro" id="IPR000531">
    <property type="entry name" value="Beta-barrel_TonB"/>
</dbReference>
<keyword evidence="3 8" id="KW-1134">Transmembrane beta strand</keyword>
<evidence type="ECO:0000256" key="2">
    <source>
        <dbReference type="ARBA" id="ARBA00022448"/>
    </source>
</evidence>
<keyword evidence="7 8" id="KW-0998">Cell outer membrane</keyword>
<dbReference type="InterPro" id="IPR036942">
    <property type="entry name" value="Beta-barrel_TonB_sf"/>
</dbReference>
<evidence type="ECO:0000313" key="13">
    <source>
        <dbReference type="EMBL" id="MBO8445662.1"/>
    </source>
</evidence>
<evidence type="ECO:0000256" key="5">
    <source>
        <dbReference type="ARBA" id="ARBA00023077"/>
    </source>
</evidence>
<evidence type="ECO:0000256" key="3">
    <source>
        <dbReference type="ARBA" id="ARBA00022452"/>
    </source>
</evidence>
<dbReference type="InterPro" id="IPR008969">
    <property type="entry name" value="CarboxyPept-like_regulatory"/>
</dbReference>
<evidence type="ECO:0000256" key="6">
    <source>
        <dbReference type="ARBA" id="ARBA00023136"/>
    </source>
</evidence>
<evidence type="ECO:0000256" key="8">
    <source>
        <dbReference type="PROSITE-ProRule" id="PRU01360"/>
    </source>
</evidence>
<evidence type="ECO:0000256" key="1">
    <source>
        <dbReference type="ARBA" id="ARBA00004571"/>
    </source>
</evidence>
<dbReference type="NCBIfam" id="TIGR04056">
    <property type="entry name" value="OMP_RagA_SusC"/>
    <property type="match status" value="1"/>
</dbReference>
<dbReference type="Gene3D" id="2.170.130.10">
    <property type="entry name" value="TonB-dependent receptor, plug domain"/>
    <property type="match status" value="1"/>
</dbReference>
<dbReference type="PROSITE" id="PS52016">
    <property type="entry name" value="TONB_DEPENDENT_REC_3"/>
    <property type="match status" value="1"/>
</dbReference>
<dbReference type="Pfam" id="PF13715">
    <property type="entry name" value="CarbopepD_reg_2"/>
    <property type="match status" value="1"/>
</dbReference>
<dbReference type="EMBL" id="JADIMO010000101">
    <property type="protein sequence ID" value="MBO8445662.1"/>
    <property type="molecule type" value="Genomic_DNA"/>
</dbReference>
<comment type="subcellular location">
    <subcellularLocation>
        <location evidence="1 8">Cell outer membrane</location>
        <topology evidence="1 8">Multi-pass membrane protein</topology>
    </subcellularLocation>
</comment>
<evidence type="ECO:0000256" key="4">
    <source>
        <dbReference type="ARBA" id="ARBA00022692"/>
    </source>
</evidence>
<reference evidence="13" key="1">
    <citation type="submission" date="2020-10" db="EMBL/GenBank/DDBJ databases">
        <authorList>
            <person name="Gilroy R."/>
        </authorList>
    </citation>
    <scope>NUCLEOTIDE SEQUENCE</scope>
    <source>
        <strain evidence="13">D5-748</strain>
    </source>
</reference>
<evidence type="ECO:0000256" key="7">
    <source>
        <dbReference type="ARBA" id="ARBA00023237"/>
    </source>
</evidence>
<name>A0A9D9ECW1_9BACT</name>
<keyword evidence="4 8" id="KW-0812">Transmembrane</keyword>
<evidence type="ECO:0000259" key="12">
    <source>
        <dbReference type="Pfam" id="PF07715"/>
    </source>
</evidence>
<reference evidence="13" key="2">
    <citation type="journal article" date="2021" name="PeerJ">
        <title>Extensive microbial diversity within the chicken gut microbiome revealed by metagenomics and culture.</title>
        <authorList>
            <person name="Gilroy R."/>
            <person name="Ravi A."/>
            <person name="Getino M."/>
            <person name="Pursley I."/>
            <person name="Horton D.L."/>
            <person name="Alikhan N.F."/>
            <person name="Baker D."/>
            <person name="Gharbi K."/>
            <person name="Hall N."/>
            <person name="Watson M."/>
            <person name="Adriaenssens E.M."/>
            <person name="Foster-Nyarko E."/>
            <person name="Jarju S."/>
            <person name="Secka A."/>
            <person name="Antonio M."/>
            <person name="Oren A."/>
            <person name="Chaudhuri R.R."/>
            <person name="La Ragione R."/>
            <person name="Hildebrand F."/>
            <person name="Pallen M.J."/>
        </authorList>
    </citation>
    <scope>NUCLEOTIDE SEQUENCE</scope>
    <source>
        <strain evidence="13">D5-748</strain>
    </source>
</reference>
<dbReference type="InterPro" id="IPR037066">
    <property type="entry name" value="Plug_dom_sf"/>
</dbReference>
<dbReference type="Pfam" id="PF07715">
    <property type="entry name" value="Plug"/>
    <property type="match status" value="1"/>
</dbReference>
<feature type="signal peptide" evidence="10">
    <location>
        <begin position="1"/>
        <end position="28"/>
    </location>
</feature>
<comment type="similarity">
    <text evidence="8 9">Belongs to the TonB-dependent receptor family.</text>
</comment>
<dbReference type="Proteomes" id="UP000823619">
    <property type="component" value="Unassembled WGS sequence"/>
</dbReference>
<keyword evidence="2 8" id="KW-0813">Transport</keyword>
<dbReference type="SUPFAM" id="SSF49464">
    <property type="entry name" value="Carboxypeptidase regulatory domain-like"/>
    <property type="match status" value="1"/>
</dbReference>
<feature type="domain" description="TonB-dependent receptor-like beta-barrel" evidence="11">
    <location>
        <begin position="560"/>
        <end position="1066"/>
    </location>
</feature>
<keyword evidence="13" id="KW-0675">Receptor</keyword>
<keyword evidence="6 8" id="KW-0472">Membrane</keyword>
<keyword evidence="5 9" id="KW-0798">TonB box</keyword>
<dbReference type="Gene3D" id="2.40.170.20">
    <property type="entry name" value="TonB-dependent receptor, beta-barrel domain"/>
    <property type="match status" value="1"/>
</dbReference>
<evidence type="ECO:0000256" key="10">
    <source>
        <dbReference type="SAM" id="SignalP"/>
    </source>
</evidence>
<dbReference type="InterPro" id="IPR023997">
    <property type="entry name" value="TonB-dep_OMP_SusC/RagA_CS"/>
</dbReference>
<feature type="chain" id="PRO_5039040074" evidence="10">
    <location>
        <begin position="29"/>
        <end position="1109"/>
    </location>
</feature>
<comment type="caution">
    <text evidence="13">The sequence shown here is derived from an EMBL/GenBank/DDBJ whole genome shotgun (WGS) entry which is preliminary data.</text>
</comment>
<dbReference type="GO" id="GO:0009279">
    <property type="term" value="C:cell outer membrane"/>
    <property type="evidence" value="ECO:0007669"/>
    <property type="project" value="UniProtKB-SubCell"/>
</dbReference>
<dbReference type="AlphaFoldDB" id="A0A9D9ECW1"/>
<sequence length="1109" mass="121816">MFHHLLLAKFRRAVLSAVMAVIPLAAMAQNIDMSLEKVSVRKAVEYLQREYGYSISIRSDEVDIDRIITVRASRASLNNVLDQIFAGQEVVYSISGMSVSVRSSKTVQPQAPAQQRIIRGQILDDDSVPLTGASVIEKGTSNGAVADSDGNYSIRLTTENPVLLFSFFGFADEEIAVGKSDEINVRMTEQTLSLDDVVVVGYGTMTRRDVTSAIGSFKPKPSERREVLSVDQLLQGRVAGVNISTASGVPGSVGRVSIRGIGSLNAGNEPLYVIDGIPITTTSGDTGAWSNGESMSGLASINPSDIESIEVLKDAASAAIYGSRATNGVIIITTKSGRKGAPSVSLDASVSMGYQPRTDKLELASGDLLIEVFNEGIDNYNRQYNQNVERYINPMPGKPAYDWLGVVLRKAWSHNIAASISGGTDNVKYYVSGTYKHTEGTAVDNQMDQYSVKANISGKVKPWLSFGVNTMLSYSHNDRVGSGYSGLNVIKAAVEQYPWDEPFLPSGEWATSKNVLVNNNPLQAIKESDIWIKTYRAISSAFLEFHIIPGLDFKTNLGEDFQSIEEHVYFSSKHQSGYPSEDNPMGGRLTDSRANRGSLLWDNTLSYSKSFGFGLNLGAVLGHSVQIYESSSATQTGLGFPSSSFDVNSVAASFTDISSGKSSYALQSFFGRVNLNYRNRYVATFTMRADGSSKFAPEHRWGYFPSASIGWNIDEENWWKEKSMTMKLRASVGATGNQGGIGAYAYQALASGGINYGGENGLGLTTAGNRDLKWETATQTNVGVDLGFWNGALSASVDLFNKDTDNLLYNKPTMITTGYTTQLCNIGSMNNKGIELALAANAGKNNFRWHADFNISFIRNRLTKLLDNEDVITPSSFHGLKVGEEVGSFYMIKMLGIYQSDEEVPEYLYENEGVRAGDVKYEDYNNDGKIDADDRQFVGSANPKFSGGFNNTFSYKGLELSVFFTYSYGQKIYEYWNGGLRMGQGTWPQLKSVCEGRWTGPGTSDTYPRAIYGHAWNSTKFVNTRFLYDASYIRLRSLTLGYNLPNRVLRKANIDALRVYFSADNLFVITKWPYLDPEVSVSNNAATYGYDWLNPGQPRTFTLGFNLKF</sequence>
<dbReference type="InterPro" id="IPR039426">
    <property type="entry name" value="TonB-dep_rcpt-like"/>
</dbReference>
<keyword evidence="10" id="KW-0732">Signal</keyword>
<protein>
    <submittedName>
        <fullName evidence="13">TonB-dependent receptor</fullName>
    </submittedName>
</protein>
<gene>
    <name evidence="13" type="ORF">IAC23_08240</name>
</gene>
<dbReference type="InterPro" id="IPR012910">
    <property type="entry name" value="Plug_dom"/>
</dbReference>
<dbReference type="InterPro" id="IPR023996">
    <property type="entry name" value="TonB-dep_OMP_SusC/RagA"/>
</dbReference>
<evidence type="ECO:0000313" key="14">
    <source>
        <dbReference type="Proteomes" id="UP000823619"/>
    </source>
</evidence>
<proteinExistence type="inferred from homology"/>
<dbReference type="NCBIfam" id="TIGR04057">
    <property type="entry name" value="SusC_RagA_signa"/>
    <property type="match status" value="1"/>
</dbReference>
<feature type="domain" description="TonB-dependent receptor plug" evidence="12">
    <location>
        <begin position="207"/>
        <end position="329"/>
    </location>
</feature>
<evidence type="ECO:0000256" key="9">
    <source>
        <dbReference type="RuleBase" id="RU003357"/>
    </source>
</evidence>
<organism evidence="13 14">
    <name type="scientific">Candidatus Cryptobacteroides merdavium</name>
    <dbReference type="NCBI Taxonomy" id="2840769"/>
    <lineage>
        <taxon>Bacteria</taxon>
        <taxon>Pseudomonadati</taxon>
        <taxon>Bacteroidota</taxon>
        <taxon>Bacteroidia</taxon>
        <taxon>Bacteroidales</taxon>
        <taxon>Candidatus Cryptobacteroides</taxon>
    </lineage>
</organism>
<dbReference type="SUPFAM" id="SSF56935">
    <property type="entry name" value="Porins"/>
    <property type="match status" value="1"/>
</dbReference>
<accession>A0A9D9ECW1</accession>
<evidence type="ECO:0000259" key="11">
    <source>
        <dbReference type="Pfam" id="PF00593"/>
    </source>
</evidence>
<dbReference type="Pfam" id="PF00593">
    <property type="entry name" value="TonB_dep_Rec_b-barrel"/>
    <property type="match status" value="1"/>
</dbReference>